<proteinExistence type="inferred from homology"/>
<sequence>MSDYVKNLLRFCLIILIQELILNKINLRWWSNPAGFPVFVPYVYPLFILLLPIETPVWLMLILGLVTGLTVDTFNSTAGMHAMATVLIAYLRTNVLAALMPKHLSEYPGQSPNVKNMGWVPFLVYCGFLILIHHTVFFLVELWSVNNIAYLLLKIVASAITSLLFIVVYLLLFTKQAVQRSA</sequence>
<feature type="transmembrane region" description="Helical" evidence="8">
    <location>
        <begin position="42"/>
        <end position="66"/>
    </location>
</feature>
<dbReference type="GO" id="GO:0005886">
    <property type="term" value="C:plasma membrane"/>
    <property type="evidence" value="ECO:0007669"/>
    <property type="project" value="UniProtKB-SubCell"/>
</dbReference>
<feature type="transmembrane region" description="Helical" evidence="8">
    <location>
        <begin position="151"/>
        <end position="172"/>
    </location>
</feature>
<keyword evidence="10" id="KW-1185">Reference proteome</keyword>
<dbReference type="Proteomes" id="UP000248745">
    <property type="component" value="Unassembled WGS sequence"/>
</dbReference>
<dbReference type="OrthoDB" id="1132160at2"/>
<keyword evidence="7 8" id="KW-0472">Membrane</keyword>
<evidence type="ECO:0000313" key="9">
    <source>
        <dbReference type="EMBL" id="PZF72967.1"/>
    </source>
</evidence>
<dbReference type="InterPro" id="IPR007227">
    <property type="entry name" value="Cell_shape_determining_MreD"/>
</dbReference>
<keyword evidence="6 8" id="KW-1133">Transmembrane helix</keyword>
<accession>A0A2W2BAQ6</accession>
<keyword evidence="3" id="KW-1003">Cell membrane</keyword>
<evidence type="ECO:0000256" key="8">
    <source>
        <dbReference type="SAM" id="Phobius"/>
    </source>
</evidence>
<comment type="similarity">
    <text evidence="2">Belongs to the MreD family.</text>
</comment>
<organism evidence="9 10">
    <name type="scientific">Taibaiella soli</name>
    <dbReference type="NCBI Taxonomy" id="1649169"/>
    <lineage>
        <taxon>Bacteria</taxon>
        <taxon>Pseudomonadati</taxon>
        <taxon>Bacteroidota</taxon>
        <taxon>Chitinophagia</taxon>
        <taxon>Chitinophagales</taxon>
        <taxon>Chitinophagaceae</taxon>
        <taxon>Taibaiella</taxon>
    </lineage>
</organism>
<dbReference type="GO" id="GO:0008360">
    <property type="term" value="P:regulation of cell shape"/>
    <property type="evidence" value="ECO:0007669"/>
    <property type="project" value="UniProtKB-KW"/>
</dbReference>
<evidence type="ECO:0000256" key="1">
    <source>
        <dbReference type="ARBA" id="ARBA00004651"/>
    </source>
</evidence>
<comment type="caution">
    <text evidence="9">The sequence shown here is derived from an EMBL/GenBank/DDBJ whole genome shotgun (WGS) entry which is preliminary data.</text>
</comment>
<feature type="transmembrane region" description="Helical" evidence="8">
    <location>
        <begin position="78"/>
        <end position="99"/>
    </location>
</feature>
<dbReference type="EMBL" id="QKTW01000016">
    <property type="protein sequence ID" value="PZF72967.1"/>
    <property type="molecule type" value="Genomic_DNA"/>
</dbReference>
<keyword evidence="4 8" id="KW-0812">Transmembrane</keyword>
<evidence type="ECO:0000256" key="5">
    <source>
        <dbReference type="ARBA" id="ARBA00022960"/>
    </source>
</evidence>
<comment type="subcellular location">
    <subcellularLocation>
        <location evidence="1">Cell membrane</location>
        <topology evidence="1">Multi-pass membrane protein</topology>
    </subcellularLocation>
</comment>
<gene>
    <name evidence="9" type="primary">mreD</name>
    <name evidence="9" type="ORF">DN068_11185</name>
</gene>
<feature type="transmembrane region" description="Helical" evidence="8">
    <location>
        <begin position="7"/>
        <end position="30"/>
    </location>
</feature>
<dbReference type="RefSeq" id="WP_110998999.1">
    <property type="nucleotide sequence ID" value="NZ_QKTW01000016.1"/>
</dbReference>
<name>A0A2W2BAQ6_9BACT</name>
<evidence type="ECO:0000256" key="4">
    <source>
        <dbReference type="ARBA" id="ARBA00022692"/>
    </source>
</evidence>
<evidence type="ECO:0000256" key="3">
    <source>
        <dbReference type="ARBA" id="ARBA00022475"/>
    </source>
</evidence>
<keyword evidence="5" id="KW-0133">Cell shape</keyword>
<feature type="transmembrane region" description="Helical" evidence="8">
    <location>
        <begin position="119"/>
        <end position="139"/>
    </location>
</feature>
<evidence type="ECO:0000256" key="7">
    <source>
        <dbReference type="ARBA" id="ARBA00023136"/>
    </source>
</evidence>
<evidence type="ECO:0000256" key="2">
    <source>
        <dbReference type="ARBA" id="ARBA00007776"/>
    </source>
</evidence>
<evidence type="ECO:0000313" key="10">
    <source>
        <dbReference type="Proteomes" id="UP000248745"/>
    </source>
</evidence>
<dbReference type="AlphaFoldDB" id="A0A2W2BAQ6"/>
<evidence type="ECO:0000256" key="6">
    <source>
        <dbReference type="ARBA" id="ARBA00022989"/>
    </source>
</evidence>
<dbReference type="NCBIfam" id="TIGR03426">
    <property type="entry name" value="shape_MreD"/>
    <property type="match status" value="1"/>
</dbReference>
<protein>
    <submittedName>
        <fullName evidence="9">Rod shape-determining protein MreD</fullName>
    </submittedName>
</protein>
<reference evidence="9 10" key="1">
    <citation type="submission" date="2018-06" db="EMBL/GenBank/DDBJ databases">
        <title>Mucibacter soli gen. nov., sp. nov., a new member of the family Chitinophagaceae producing mucin.</title>
        <authorList>
            <person name="Kim M.-K."/>
            <person name="Park S."/>
            <person name="Kim T.-S."/>
            <person name="Joung Y."/>
            <person name="Han J.-H."/>
            <person name="Kim S.B."/>
        </authorList>
    </citation>
    <scope>NUCLEOTIDE SEQUENCE [LARGE SCALE GENOMIC DNA]</scope>
    <source>
        <strain evidence="9 10">R1-15</strain>
    </source>
</reference>